<dbReference type="Gene3D" id="3.30.710.10">
    <property type="entry name" value="Potassium Channel Kv1.1, Chain A"/>
    <property type="match status" value="2"/>
</dbReference>
<dbReference type="PANTHER" id="PTHR31758">
    <property type="entry name" value="BTB/POZ DOMAIN-CONTAINING PROTEIN YLR108C"/>
    <property type="match status" value="1"/>
</dbReference>
<dbReference type="PANTHER" id="PTHR31758:SF2">
    <property type="entry name" value="BTB_POZ DOMAIN-CONTAINING PROTEIN YLR108C"/>
    <property type="match status" value="1"/>
</dbReference>
<feature type="compositionally biased region" description="Polar residues" evidence="1">
    <location>
        <begin position="483"/>
        <end position="492"/>
    </location>
</feature>
<gene>
    <name evidence="2" type="ORF">L211DRAFT_792174</name>
</gene>
<organism evidence="2 3">
    <name type="scientific">Terfezia boudieri ATCC MYA-4762</name>
    <dbReference type="NCBI Taxonomy" id="1051890"/>
    <lineage>
        <taxon>Eukaryota</taxon>
        <taxon>Fungi</taxon>
        <taxon>Dikarya</taxon>
        <taxon>Ascomycota</taxon>
        <taxon>Pezizomycotina</taxon>
        <taxon>Pezizomycetes</taxon>
        <taxon>Pezizales</taxon>
        <taxon>Pezizaceae</taxon>
        <taxon>Terfezia</taxon>
    </lineage>
</organism>
<dbReference type="Proteomes" id="UP000267821">
    <property type="component" value="Unassembled WGS sequence"/>
</dbReference>
<feature type="compositionally biased region" description="Low complexity" evidence="1">
    <location>
        <begin position="463"/>
        <end position="472"/>
    </location>
</feature>
<accession>A0A3N4LR27</accession>
<protein>
    <recommendedName>
        <fullName evidence="4">Potassium channel tetramerisation-type BTB domain-containing protein</fullName>
    </recommendedName>
</protein>
<dbReference type="InterPro" id="IPR011333">
    <property type="entry name" value="SKP1/BTB/POZ_sf"/>
</dbReference>
<dbReference type="EMBL" id="ML121571">
    <property type="protein sequence ID" value="RPB20445.1"/>
    <property type="molecule type" value="Genomic_DNA"/>
</dbReference>
<dbReference type="InParanoid" id="A0A3N4LR27"/>
<sequence length="581" mass="64902">MNIQAGPAGNGVPQLTLDDVTVRGSYFPDIPRILPHERVFPIQIGSELFRLRYGRLSPGVLTRADQAPSYFSQFFEQQLASDPDAQVRTLYIDRDPVTFRDIARHLQGYYVSPEDAGHYVRLFADAQFYSLPKLISQLYESDFYIFIGGTHFRIPRDTFSNPGDSSNFFGLNLSVNFTKSGELFPGLPREGLLRPPSIAPANVPNHSPETFKELLHVLRGYPIHIRNEEHRQELLQDCRYYNLRCLEQKLIPHSISYNLRRDRHEIVIRIEDIKPSRITFRPEMHPPNQIPPPDAPVGFVVYGRPWADDENYELIVEIGGETTKFDRRDMRVEFVGETNRRITNFLQRIADKLNLATTQPLGLQMMAQAQQAAAAAAGTAGAAGLPPSPGNTPLSEDRVKVRIDRDAHIILDGEEVEWVPWGTYCGNEDDGSSSSVVDEDRLTPGNTYQYNIPNIPQPPPRPSSGGSPNVVSWPPPPPAPTSHLQNSPLQNRTHPHPPSRPLKRRRLSSDSGTFAPRAGGSGSGGGGQGREWIIKRGQWRVRVQRTSNSDGKGGMEVVLCAVKLEAFLGELGRNMGRGFLA</sequence>
<name>A0A3N4LR27_9PEZI</name>
<evidence type="ECO:0000313" key="3">
    <source>
        <dbReference type="Proteomes" id="UP000267821"/>
    </source>
</evidence>
<dbReference type="AlphaFoldDB" id="A0A3N4LR27"/>
<feature type="compositionally biased region" description="Gly residues" evidence="1">
    <location>
        <begin position="519"/>
        <end position="529"/>
    </location>
</feature>
<evidence type="ECO:0000256" key="1">
    <source>
        <dbReference type="SAM" id="MobiDB-lite"/>
    </source>
</evidence>
<proteinExistence type="predicted"/>
<keyword evidence="3" id="KW-1185">Reference proteome</keyword>
<dbReference type="OrthoDB" id="2414723at2759"/>
<evidence type="ECO:0008006" key="4">
    <source>
        <dbReference type="Google" id="ProtNLM"/>
    </source>
</evidence>
<evidence type="ECO:0000313" key="2">
    <source>
        <dbReference type="EMBL" id="RPB20445.1"/>
    </source>
</evidence>
<feature type="region of interest" description="Disordered" evidence="1">
    <location>
        <begin position="427"/>
        <end position="531"/>
    </location>
</feature>
<feature type="compositionally biased region" description="Basic residues" evidence="1">
    <location>
        <begin position="493"/>
        <end position="506"/>
    </location>
</feature>
<reference evidence="2 3" key="1">
    <citation type="journal article" date="2018" name="Nat. Ecol. Evol.">
        <title>Pezizomycetes genomes reveal the molecular basis of ectomycorrhizal truffle lifestyle.</title>
        <authorList>
            <person name="Murat C."/>
            <person name="Payen T."/>
            <person name="Noel B."/>
            <person name="Kuo A."/>
            <person name="Morin E."/>
            <person name="Chen J."/>
            <person name="Kohler A."/>
            <person name="Krizsan K."/>
            <person name="Balestrini R."/>
            <person name="Da Silva C."/>
            <person name="Montanini B."/>
            <person name="Hainaut M."/>
            <person name="Levati E."/>
            <person name="Barry K.W."/>
            <person name="Belfiori B."/>
            <person name="Cichocki N."/>
            <person name="Clum A."/>
            <person name="Dockter R.B."/>
            <person name="Fauchery L."/>
            <person name="Guy J."/>
            <person name="Iotti M."/>
            <person name="Le Tacon F."/>
            <person name="Lindquist E.A."/>
            <person name="Lipzen A."/>
            <person name="Malagnac F."/>
            <person name="Mello A."/>
            <person name="Molinier V."/>
            <person name="Miyauchi S."/>
            <person name="Poulain J."/>
            <person name="Riccioni C."/>
            <person name="Rubini A."/>
            <person name="Sitrit Y."/>
            <person name="Splivallo R."/>
            <person name="Traeger S."/>
            <person name="Wang M."/>
            <person name="Zifcakova L."/>
            <person name="Wipf D."/>
            <person name="Zambonelli A."/>
            <person name="Paolocci F."/>
            <person name="Nowrousian M."/>
            <person name="Ottonello S."/>
            <person name="Baldrian P."/>
            <person name="Spatafora J.W."/>
            <person name="Henrissat B."/>
            <person name="Nagy L.G."/>
            <person name="Aury J.M."/>
            <person name="Wincker P."/>
            <person name="Grigoriev I.V."/>
            <person name="Bonfante P."/>
            <person name="Martin F.M."/>
        </authorList>
    </citation>
    <scope>NUCLEOTIDE SEQUENCE [LARGE SCALE GENOMIC DNA]</scope>
    <source>
        <strain evidence="2 3">ATCC MYA-4762</strain>
    </source>
</reference>
<dbReference type="SUPFAM" id="SSF54695">
    <property type="entry name" value="POZ domain"/>
    <property type="match status" value="2"/>
</dbReference>
<dbReference type="STRING" id="1051890.A0A3N4LR27"/>